<organism evidence="4 5">
    <name type="scientific">Evansella vedderi</name>
    <dbReference type="NCBI Taxonomy" id="38282"/>
    <lineage>
        <taxon>Bacteria</taxon>
        <taxon>Bacillati</taxon>
        <taxon>Bacillota</taxon>
        <taxon>Bacilli</taxon>
        <taxon>Bacillales</taxon>
        <taxon>Bacillaceae</taxon>
        <taxon>Evansella</taxon>
    </lineage>
</organism>
<evidence type="ECO:0000256" key="2">
    <source>
        <dbReference type="SAM" id="Coils"/>
    </source>
</evidence>
<dbReference type="SUPFAM" id="SSF56300">
    <property type="entry name" value="Metallo-dependent phosphatases"/>
    <property type="match status" value="1"/>
</dbReference>
<accession>A0ABT9ZSJ5</accession>
<gene>
    <name evidence="4" type="ORF">J2S74_001581</name>
</gene>
<feature type="domain" description="Calcineurin-like phosphoesterase" evidence="3">
    <location>
        <begin position="2"/>
        <end position="200"/>
    </location>
</feature>
<sequence>MIRFIHAADLHLGRAIRTRGDLPEHMKETIQQATYTSFERIVDQALEWNVDFVLISGDVYDHEERSLRGQWFVRKQAKRLEVKGIPLFIIHGNHDPLNSNVVRQNIPANVHIFSQDVEGVPITTKGKDKVYIYGFSYPQKAYYENPIPKYERKNDPDSYHIAMLHGQEAGNKEHEPYAPFTLKEVQEKDFHYWALGHIHKRQTLSPNPPVVYPGNIQGAHRNETGEKGAYLVEMTKVETTMTFLPTNPVQWEKITVSIEGLETYDELLEQLEEELSLKEENKLFLLDLTIHGSGPLHDILLEDSKQDELLTILREEVLETAGWVDRIHVQTIPVIDRNQLRKQDHLLGDVVRIVDDFKEKHPEVNVLEQVYGHASLRKYLTPLTEKDVKEIVDEAEMRLLTPLLRELERQ</sequence>
<dbReference type="InterPro" id="IPR041796">
    <property type="entry name" value="Mre11_N"/>
</dbReference>
<dbReference type="EMBL" id="JAUSUG010000005">
    <property type="protein sequence ID" value="MDQ0254206.1"/>
    <property type="molecule type" value="Genomic_DNA"/>
</dbReference>
<proteinExistence type="predicted"/>
<keyword evidence="4" id="KW-0540">Nuclease</keyword>
<dbReference type="Gene3D" id="3.60.21.10">
    <property type="match status" value="1"/>
</dbReference>
<keyword evidence="5" id="KW-1185">Reference proteome</keyword>
<dbReference type="RefSeq" id="WP_307323827.1">
    <property type="nucleotide sequence ID" value="NZ_JAUSUG010000005.1"/>
</dbReference>
<dbReference type="GO" id="GO:0004527">
    <property type="term" value="F:exonuclease activity"/>
    <property type="evidence" value="ECO:0007669"/>
    <property type="project" value="UniProtKB-KW"/>
</dbReference>
<evidence type="ECO:0000256" key="1">
    <source>
        <dbReference type="ARBA" id="ARBA00022801"/>
    </source>
</evidence>
<dbReference type="Pfam" id="PF00149">
    <property type="entry name" value="Metallophos"/>
    <property type="match status" value="1"/>
</dbReference>
<dbReference type="PANTHER" id="PTHR30337">
    <property type="entry name" value="COMPONENT OF ATP-DEPENDENT DSDNA EXONUCLEASE"/>
    <property type="match status" value="1"/>
</dbReference>
<keyword evidence="2" id="KW-0175">Coiled coil</keyword>
<dbReference type="InterPro" id="IPR014576">
    <property type="entry name" value="Pesterase_YhaO"/>
</dbReference>
<dbReference type="InterPro" id="IPR004843">
    <property type="entry name" value="Calcineurin-like_PHP"/>
</dbReference>
<dbReference type="Proteomes" id="UP001230005">
    <property type="component" value="Unassembled WGS sequence"/>
</dbReference>
<dbReference type="CDD" id="cd00840">
    <property type="entry name" value="MPP_Mre11_N"/>
    <property type="match status" value="1"/>
</dbReference>
<dbReference type="InterPro" id="IPR029052">
    <property type="entry name" value="Metallo-depent_PP-like"/>
</dbReference>
<evidence type="ECO:0000313" key="4">
    <source>
        <dbReference type="EMBL" id="MDQ0254206.1"/>
    </source>
</evidence>
<dbReference type="InterPro" id="IPR050535">
    <property type="entry name" value="DNA_Repair-Maintenance_Comp"/>
</dbReference>
<keyword evidence="4" id="KW-0269">Exonuclease</keyword>
<evidence type="ECO:0000313" key="5">
    <source>
        <dbReference type="Proteomes" id="UP001230005"/>
    </source>
</evidence>
<dbReference type="PIRSF" id="PIRSF033091">
    <property type="entry name" value="Pesterase_YhaO"/>
    <property type="match status" value="1"/>
</dbReference>
<reference evidence="4 5" key="1">
    <citation type="submission" date="2023-07" db="EMBL/GenBank/DDBJ databases">
        <title>Genomic Encyclopedia of Type Strains, Phase IV (KMG-IV): sequencing the most valuable type-strain genomes for metagenomic binning, comparative biology and taxonomic classification.</title>
        <authorList>
            <person name="Goeker M."/>
        </authorList>
    </citation>
    <scope>NUCLEOTIDE SEQUENCE [LARGE SCALE GENOMIC DNA]</scope>
    <source>
        <strain evidence="4 5">DSM 9768</strain>
    </source>
</reference>
<evidence type="ECO:0000259" key="3">
    <source>
        <dbReference type="Pfam" id="PF00149"/>
    </source>
</evidence>
<protein>
    <submittedName>
        <fullName evidence="4">DNA repair exonuclease SbcCD nuclease subunit</fullName>
    </submittedName>
</protein>
<keyword evidence="1" id="KW-0378">Hydrolase</keyword>
<comment type="caution">
    <text evidence="4">The sequence shown here is derived from an EMBL/GenBank/DDBJ whole genome shotgun (WGS) entry which is preliminary data.</text>
</comment>
<name>A0ABT9ZSJ5_9BACI</name>
<dbReference type="PANTHER" id="PTHR30337:SF7">
    <property type="entry name" value="PHOSPHOESTERASE"/>
    <property type="match status" value="1"/>
</dbReference>
<feature type="coiled-coil region" evidence="2">
    <location>
        <begin position="261"/>
        <end position="288"/>
    </location>
</feature>